<dbReference type="Pfam" id="PF12780">
    <property type="entry name" value="AAA_8"/>
    <property type="match status" value="1"/>
</dbReference>
<evidence type="ECO:0000256" key="8">
    <source>
        <dbReference type="ARBA" id="ARBA00023054"/>
    </source>
</evidence>
<dbReference type="Pfam" id="PF12775">
    <property type="entry name" value="AAA_7"/>
    <property type="match status" value="1"/>
</dbReference>
<keyword evidence="5" id="KW-0547">Nucleotide-binding</keyword>
<gene>
    <name evidence="12" type="ORF">LAZ67_20000755</name>
</gene>
<dbReference type="InterPro" id="IPR026983">
    <property type="entry name" value="DHC"/>
</dbReference>
<dbReference type="InterPro" id="IPR003593">
    <property type="entry name" value="AAA+_ATPase"/>
</dbReference>
<dbReference type="SUPFAM" id="SSF52540">
    <property type="entry name" value="P-loop containing nucleoside triphosphate hydrolases"/>
    <property type="match status" value="4"/>
</dbReference>
<keyword evidence="10" id="KW-0206">Cytoskeleton</keyword>
<evidence type="ECO:0000313" key="12">
    <source>
        <dbReference type="EMBL" id="UYV81318.1"/>
    </source>
</evidence>
<dbReference type="Gene3D" id="3.40.50.300">
    <property type="entry name" value="P-loop containing nucleotide triphosphate hydrolases"/>
    <property type="match status" value="3"/>
</dbReference>
<dbReference type="EMBL" id="CP092882">
    <property type="protein sequence ID" value="UYV81318.1"/>
    <property type="molecule type" value="Genomic_DNA"/>
</dbReference>
<dbReference type="PANTHER" id="PTHR22878">
    <property type="entry name" value="DYNEIN HEAVY CHAIN 6, AXONEMAL-LIKE-RELATED"/>
    <property type="match status" value="1"/>
</dbReference>
<evidence type="ECO:0000259" key="11">
    <source>
        <dbReference type="SMART" id="SM00382"/>
    </source>
</evidence>
<dbReference type="InterPro" id="IPR024317">
    <property type="entry name" value="Dynein_heavy_chain_D4_dom"/>
</dbReference>
<evidence type="ECO:0000256" key="9">
    <source>
        <dbReference type="ARBA" id="ARBA00023175"/>
    </source>
</evidence>
<dbReference type="InterPro" id="IPR027417">
    <property type="entry name" value="P-loop_NTPase"/>
</dbReference>
<dbReference type="SMART" id="SM00382">
    <property type="entry name" value="AAA"/>
    <property type="match status" value="3"/>
</dbReference>
<comment type="similarity">
    <text evidence="2">Belongs to the dynein heavy chain family.</text>
</comment>
<evidence type="ECO:0000256" key="10">
    <source>
        <dbReference type="ARBA" id="ARBA00023212"/>
    </source>
</evidence>
<evidence type="ECO:0000256" key="6">
    <source>
        <dbReference type="ARBA" id="ARBA00022840"/>
    </source>
</evidence>
<keyword evidence="3" id="KW-0963">Cytoplasm</keyword>
<evidence type="ECO:0000256" key="7">
    <source>
        <dbReference type="ARBA" id="ARBA00023017"/>
    </source>
</evidence>
<comment type="subcellular location">
    <subcellularLocation>
        <location evidence="1">Cytoplasm</location>
        <location evidence="1">Cytoskeleton</location>
    </subcellularLocation>
</comment>
<feature type="domain" description="AAA+ ATPase" evidence="11">
    <location>
        <begin position="352"/>
        <end position="491"/>
    </location>
</feature>
<dbReference type="Pfam" id="PF17857">
    <property type="entry name" value="AAA_lid_1"/>
    <property type="match status" value="1"/>
</dbReference>
<sequence>MQDEWLVCQRNWLYLESIFSAPDIQRQLPTEAKMFIEVDKSWKHIMKSVYMMPKAMPAATKPGLLAVFQNNNGLLDQIMQCLEAYLESKRMVFPRFYFLSNDELLEILAQTRNPLAVQPHLRKCFDAIAKLEFAPGEAFDILGMISPEGENVPLTRGLKARGNVEDWLGKVEEAMFICLRKIAKTALEEFPQYPRKKWLLMYPSQVVLTISQVIWCLNVTDVLKTLSLKNLQDFEIHCFEELNESAGMVRGELTKLNRAVLCALITIDVHARDIITDMIQHQVQHGTVTSLDSFEWLKQLRYYWDATIDDCIVRMSNSEYIYGYEYLGASPRLVITPLTDKCYLCLMGALQLNLGGAPAGPAGTGKTETTKDLAKSLAKQCVVFNCSEGLDYKMMGKFFSGLAQSGAWCCFDEFNRIDIEVLSVIAQQLLTIRNAKAAKAKRFIFEGREIRLIPSCAAFITMNPGYAGRTELPDNLKALFRPVSMMVPDYTLIAEVVLYSEGFESSKSLAHKMTQMYKLCSEQLSQQDHYDFGMRALKSVLVMAGSLKRENPDKPEDIVILRALHDSNMPKFLAKDGILFKAILQDLFPGAVLPITDYGVFNTAIIHIIQEQGLQPEETFIKKIIQLFETMVVRHGVMLVGPAGSGKTTCYEILGGALSYLHANKVPSPYYQPVHTYVLNPKSITMGELYGEVNLLTLEWKDGLLGNIVRGAVQDESEDHHWVVCDGPVDAVWIENLNTVLDDNKMLCLANSERIKYTPYIHMVFEVQDLAQASPATVSRSVIYLHCCGATVYHCGWDRCGMVYIDAEDLSWRPVIKTWIQNLPPEVPNNVRLLLYELFDTSVDEALYFTKKNCVEVIPQVNMAKVCTLSYLMESLFLQPHYLDIRDVSTLENMVTLTFLFCYWWAFTGTLTEPTVDRFDGFLVKHFENYPRVKIFWTGRFTWQIFGESSPLMSQLPSFGAIRDYFPDFRHKKLELWTKQVPVFSYNPAMNFFDILVPTLDTVKYSFLMRTLLKINRPILYTGSTGVGKSVIAQDLLKKISKTENYIPVFMNFSAQTNSRRTQEIIEIKLDKKRKNLYGAPPGKTIIIFIDDLNMPQPEIYGAQPPIELLRQYLDFKGFYDRETLLWKQIEVGDLLSSQLLTNQDSDDKNVILSAACGPPGGGRNNVTPRLLRHFSVFSIPQPTADILKQIFLSITRGYFANFADDIFKMCDGMVKASVEIYARMLGEFLPTPTKSHYIFNLRDLSKSIQGLMQSDPETIKNGQSMFNLFLHESMRVFHDRLIDNEDRVKFVKLLSEVAGMNFSYAIDSGSLIEKPILFGDFLRFMADPADRHYEEMKDHSKVKTILVDYIEDYNFSTPKEIKLVFFMDAIQHVTRIARIIRQERGNALLVGVGGCGKQSLTKSKHLPIGCGCVNGRLASHLCMYTCFQIELTKGYGYSEFHEDLKKLYQATGSNNENKVFLFTDNQVVREEFLEDINNILNSGEVPSLFEPDEFEKVLLNVRLAAKAAGIGETRDDLYNFFVSRVRQNLHIVLAMSPVGSAFRVRCRMFPSLVNCCTIDWFNEWPYEALLSVAENSFSKLTLEDTSMIPRLSQMCMAVHAKVNKVAVRFQQELNRPYYTTPTSYLELINLYLAFLGVKHKQIAMNKKKFFNGVSKLIDTNKLVAGMEVELTALAPKLKQKSADTEQLMEQLTIDQAEADKVRDIVKKEEAIAQSTADATAAIKADAQKDLDEALPALEKAVKALNALDKNDISEVRVFNKPPEMVQVVMEAVCILLGSNNNNKGMLNHHVDRSICPVKEPPYLNQLLPSDLLISQALCQLGGSLEPGCSLGNGSLAGKLNLLGSQKDADRLHYHLDHLGRLVKDSDLRDVILVQGIESFHSLLQGR</sequence>
<dbReference type="InterPro" id="IPR041466">
    <property type="entry name" value="Dynein_AAA5_ext"/>
</dbReference>
<keyword evidence="9" id="KW-0505">Motor protein</keyword>
<feature type="domain" description="AAA+ ATPase" evidence="11">
    <location>
        <begin position="633"/>
        <end position="769"/>
    </location>
</feature>
<dbReference type="Gene3D" id="1.20.920.30">
    <property type="match status" value="1"/>
</dbReference>
<dbReference type="InterPro" id="IPR042228">
    <property type="entry name" value="Dynein_linker_3"/>
</dbReference>
<organism evidence="12 13">
    <name type="scientific">Cordylochernes scorpioides</name>
    <dbReference type="NCBI Taxonomy" id="51811"/>
    <lineage>
        <taxon>Eukaryota</taxon>
        <taxon>Metazoa</taxon>
        <taxon>Ecdysozoa</taxon>
        <taxon>Arthropoda</taxon>
        <taxon>Chelicerata</taxon>
        <taxon>Arachnida</taxon>
        <taxon>Pseudoscorpiones</taxon>
        <taxon>Cheliferoidea</taxon>
        <taxon>Chernetidae</taxon>
        <taxon>Cordylochernes</taxon>
    </lineage>
</organism>
<feature type="domain" description="AAA+ ATPase" evidence="11">
    <location>
        <begin position="1015"/>
        <end position="1186"/>
    </location>
</feature>
<name>A0ABY6LJG9_9ARAC</name>
<dbReference type="Gene3D" id="1.20.920.20">
    <property type="match status" value="1"/>
</dbReference>
<dbReference type="Pfam" id="PF12774">
    <property type="entry name" value="AAA_6"/>
    <property type="match status" value="1"/>
</dbReference>
<evidence type="ECO:0000256" key="4">
    <source>
        <dbReference type="ARBA" id="ARBA00022701"/>
    </source>
</evidence>
<proteinExistence type="inferred from homology"/>
<protein>
    <submittedName>
        <fullName evidence="12">DNAH6</fullName>
    </submittedName>
</protein>
<dbReference type="Pfam" id="PF17852">
    <property type="entry name" value="Dynein_AAA_lid"/>
    <property type="match status" value="1"/>
</dbReference>
<evidence type="ECO:0000256" key="2">
    <source>
        <dbReference type="ARBA" id="ARBA00008887"/>
    </source>
</evidence>
<dbReference type="Gene3D" id="1.10.8.710">
    <property type="match status" value="1"/>
</dbReference>
<dbReference type="InterPro" id="IPR035699">
    <property type="entry name" value="AAA_6"/>
</dbReference>
<keyword evidence="8" id="KW-0175">Coiled coil</keyword>
<dbReference type="Gene3D" id="1.20.140.100">
    <property type="entry name" value="Dynein heavy chain, N-terminal domain 2"/>
    <property type="match status" value="1"/>
</dbReference>
<dbReference type="Pfam" id="PF08393">
    <property type="entry name" value="DHC_N2"/>
    <property type="match status" value="1"/>
</dbReference>
<evidence type="ECO:0000313" key="13">
    <source>
        <dbReference type="Proteomes" id="UP001235939"/>
    </source>
</evidence>
<evidence type="ECO:0000256" key="5">
    <source>
        <dbReference type="ARBA" id="ARBA00022741"/>
    </source>
</evidence>
<dbReference type="Gene3D" id="3.20.180.20">
    <property type="entry name" value="Dynein heavy chain, N-terminal domain 2"/>
    <property type="match status" value="1"/>
</dbReference>
<evidence type="ECO:0000256" key="1">
    <source>
        <dbReference type="ARBA" id="ARBA00004245"/>
    </source>
</evidence>
<keyword evidence="6" id="KW-0067">ATP-binding</keyword>
<dbReference type="PANTHER" id="PTHR22878:SF68">
    <property type="entry name" value="DYNEIN HEAVY CHAIN 6, AXONEMAL-LIKE"/>
    <property type="match status" value="1"/>
</dbReference>
<dbReference type="InterPro" id="IPR013602">
    <property type="entry name" value="Dynein_heavy_linker"/>
</dbReference>
<dbReference type="InterPro" id="IPR043157">
    <property type="entry name" value="Dynein_AAA1S"/>
</dbReference>
<dbReference type="InterPro" id="IPR041589">
    <property type="entry name" value="DNAH3_AAA_lid_1"/>
</dbReference>
<dbReference type="Proteomes" id="UP001235939">
    <property type="component" value="Chromosome 20"/>
</dbReference>
<keyword evidence="13" id="KW-1185">Reference proteome</keyword>
<keyword evidence="7" id="KW-0243">Dynein</keyword>
<dbReference type="Pfam" id="PF12777">
    <property type="entry name" value="MT"/>
    <property type="match status" value="1"/>
</dbReference>
<keyword evidence="4" id="KW-0493">Microtubule</keyword>
<evidence type="ECO:0000256" key="3">
    <source>
        <dbReference type="ARBA" id="ARBA00022490"/>
    </source>
</evidence>
<accession>A0ABY6LJG9</accession>
<reference evidence="12 13" key="1">
    <citation type="submission" date="2022-01" db="EMBL/GenBank/DDBJ databases">
        <title>A chromosomal length assembly of Cordylochernes scorpioides.</title>
        <authorList>
            <person name="Zeh D."/>
            <person name="Zeh J."/>
        </authorList>
    </citation>
    <scope>NUCLEOTIDE SEQUENCE [LARGE SCALE GENOMIC DNA]</scope>
    <source>
        <strain evidence="12">IN4F17</strain>
        <tissue evidence="12">Whole Body</tissue>
    </source>
</reference>
<dbReference type="InterPro" id="IPR042222">
    <property type="entry name" value="Dynein_2_N"/>
</dbReference>
<dbReference type="InterPro" id="IPR024743">
    <property type="entry name" value="Dynein_HC_stalk"/>
</dbReference>
<dbReference type="Gene3D" id="1.20.58.1120">
    <property type="match status" value="1"/>
</dbReference>